<keyword evidence="3 7" id="KW-0812">Transmembrane</keyword>
<keyword evidence="9" id="KW-0808">Transferase</keyword>
<dbReference type="PANTHER" id="PTHR32309:SF31">
    <property type="entry name" value="CAPSULAR EXOPOLYSACCHARIDE FAMILY"/>
    <property type="match status" value="1"/>
</dbReference>
<name>A0A157NBK0_9BORD</name>
<evidence type="ECO:0000256" key="2">
    <source>
        <dbReference type="ARBA" id="ARBA00022475"/>
    </source>
</evidence>
<dbReference type="KEGG" id="btrm:SAMEA390648702435"/>
<accession>A0A157NBK0</accession>
<reference evidence="9 10" key="1">
    <citation type="submission" date="2016-04" db="EMBL/GenBank/DDBJ databases">
        <authorList>
            <consortium name="Pathogen Informatics"/>
        </authorList>
    </citation>
    <scope>NUCLEOTIDE SEQUENCE [LARGE SCALE GENOMIC DNA]</scope>
    <source>
        <strain evidence="9 10">H044680328</strain>
    </source>
</reference>
<dbReference type="Proteomes" id="UP000076825">
    <property type="component" value="Chromosome 1"/>
</dbReference>
<keyword evidence="6" id="KW-0175">Coiled coil</keyword>
<sequence>MSPSPDNSLLSLNQVLAMLAARARLIIWVALATLVLTGMMLLVIPRVWTATSDVFIDYRENDPINGRSFSALLDESYMQTQIDMIQSQAVADHMIKTLGLLPAGGASESAAHQALVASIKRNLEVTKQPNSRVLTVAFSADSPQKARDYANAIVNSYIAVSQNIASQAARARSEQYTAQLDQLRNDIDAIQEKLTRYQQETGIVDTPQSGDIDIRRLNDMVSSLLVLETQLEEARARNDTTQRLLQSGMRPEDLPEVGTVMPLNDLRNGLTVLDHQLGQLRGALGPKHPDVTGLLAQRAQMQAEISRQAKAAIEAQESALNRLQQQRTALHRDIEAQRAKVLEQMGKRDRIAAYQRQFAGMEQVYNTALQKYDGILMASNISLPNLSVLRVAEMPTSPSRPKVTRSLVLGLAVGLFGGLALAMLLELTRRRLRCGDDLSRNARLPVLGRIGRHMRAPTPVKP</sequence>
<organism evidence="9 10">
    <name type="scientific">Bordetella trematum</name>
    <dbReference type="NCBI Taxonomy" id="123899"/>
    <lineage>
        <taxon>Bacteria</taxon>
        <taxon>Pseudomonadati</taxon>
        <taxon>Pseudomonadota</taxon>
        <taxon>Betaproteobacteria</taxon>
        <taxon>Burkholderiales</taxon>
        <taxon>Alcaligenaceae</taxon>
        <taxon>Bordetella</taxon>
    </lineage>
</organism>
<dbReference type="eggNOG" id="COG3206">
    <property type="taxonomic scope" value="Bacteria"/>
</dbReference>
<evidence type="ECO:0000256" key="5">
    <source>
        <dbReference type="ARBA" id="ARBA00023136"/>
    </source>
</evidence>
<keyword evidence="2" id="KW-1003">Cell membrane</keyword>
<dbReference type="InterPro" id="IPR003856">
    <property type="entry name" value="LPS_length_determ_N"/>
</dbReference>
<dbReference type="EC" id="2.7.10.-" evidence="9"/>
<evidence type="ECO:0000313" key="9">
    <source>
        <dbReference type="EMBL" id="SAI70760.1"/>
    </source>
</evidence>
<feature type="domain" description="Polysaccharide chain length determinant N-terminal" evidence="8">
    <location>
        <begin position="10"/>
        <end position="98"/>
    </location>
</feature>
<feature type="coiled-coil region" evidence="6">
    <location>
        <begin position="306"/>
        <end position="340"/>
    </location>
</feature>
<dbReference type="GeneID" id="56590307"/>
<dbReference type="GO" id="GO:0016740">
    <property type="term" value="F:transferase activity"/>
    <property type="evidence" value="ECO:0007669"/>
    <property type="project" value="UniProtKB-KW"/>
</dbReference>
<dbReference type="PATRIC" id="fig|123899.6.peg.2422"/>
<dbReference type="GO" id="GO:0005886">
    <property type="term" value="C:plasma membrane"/>
    <property type="evidence" value="ECO:0007669"/>
    <property type="project" value="UniProtKB-SubCell"/>
</dbReference>
<dbReference type="RefSeq" id="WP_025518110.1">
    <property type="nucleotide sequence ID" value="NZ_CP016340.1"/>
</dbReference>
<dbReference type="EMBL" id="LT546645">
    <property type="protein sequence ID" value="SAI70760.1"/>
    <property type="molecule type" value="Genomic_DNA"/>
</dbReference>
<evidence type="ECO:0000256" key="7">
    <source>
        <dbReference type="SAM" id="Phobius"/>
    </source>
</evidence>
<evidence type="ECO:0000256" key="1">
    <source>
        <dbReference type="ARBA" id="ARBA00004651"/>
    </source>
</evidence>
<dbReference type="AlphaFoldDB" id="A0A157NBK0"/>
<evidence type="ECO:0000256" key="3">
    <source>
        <dbReference type="ARBA" id="ARBA00022692"/>
    </source>
</evidence>
<gene>
    <name evidence="9" type="ORF">SAMEA3906487_02435</name>
</gene>
<protein>
    <submittedName>
        <fullName evidence="9">Capsular polysaccharide biosynthesis protein</fullName>
        <ecNumber evidence="9">2.7.10.-</ecNumber>
    </submittedName>
</protein>
<dbReference type="STRING" id="123899.SAMEA3906487_02435"/>
<dbReference type="PANTHER" id="PTHR32309">
    <property type="entry name" value="TYROSINE-PROTEIN KINASE"/>
    <property type="match status" value="1"/>
</dbReference>
<dbReference type="Pfam" id="PF02706">
    <property type="entry name" value="Wzz"/>
    <property type="match status" value="1"/>
</dbReference>
<proteinExistence type="predicted"/>
<comment type="subcellular location">
    <subcellularLocation>
        <location evidence="1">Cell membrane</location>
        <topology evidence="1">Multi-pass membrane protein</topology>
    </subcellularLocation>
</comment>
<keyword evidence="5 7" id="KW-0472">Membrane</keyword>
<evidence type="ECO:0000313" key="10">
    <source>
        <dbReference type="Proteomes" id="UP000076825"/>
    </source>
</evidence>
<evidence type="ECO:0000259" key="8">
    <source>
        <dbReference type="Pfam" id="PF02706"/>
    </source>
</evidence>
<keyword evidence="4 7" id="KW-1133">Transmembrane helix</keyword>
<keyword evidence="10" id="KW-1185">Reference proteome</keyword>
<evidence type="ECO:0000256" key="4">
    <source>
        <dbReference type="ARBA" id="ARBA00022989"/>
    </source>
</evidence>
<feature type="coiled-coil region" evidence="6">
    <location>
        <begin position="166"/>
        <end position="244"/>
    </location>
</feature>
<evidence type="ECO:0000256" key="6">
    <source>
        <dbReference type="SAM" id="Coils"/>
    </source>
</evidence>
<dbReference type="InterPro" id="IPR050445">
    <property type="entry name" value="Bact_polysacc_biosynth/exp"/>
</dbReference>
<feature type="transmembrane region" description="Helical" evidence="7">
    <location>
        <begin position="25"/>
        <end position="48"/>
    </location>
</feature>
<feature type="transmembrane region" description="Helical" evidence="7">
    <location>
        <begin position="407"/>
        <end position="425"/>
    </location>
</feature>